<dbReference type="InterPro" id="IPR000515">
    <property type="entry name" value="MetI-like"/>
</dbReference>
<feature type="transmembrane region" description="Helical" evidence="8">
    <location>
        <begin position="175"/>
        <end position="198"/>
    </location>
</feature>
<gene>
    <name evidence="10" type="ORF">RSO01_30540</name>
</gene>
<dbReference type="AlphaFoldDB" id="A0A512NA96"/>
<comment type="subcellular location">
    <subcellularLocation>
        <location evidence="1">Cell inner membrane</location>
        <topology evidence="1">Multi-pass membrane protein</topology>
    </subcellularLocation>
    <subcellularLocation>
        <location evidence="8">Cell membrane</location>
        <topology evidence="8">Multi-pass membrane protein</topology>
    </subcellularLocation>
</comment>
<keyword evidence="3" id="KW-1003">Cell membrane</keyword>
<evidence type="ECO:0000313" key="11">
    <source>
        <dbReference type="Proteomes" id="UP000321058"/>
    </source>
</evidence>
<dbReference type="OrthoDB" id="7268769at2"/>
<evidence type="ECO:0000256" key="1">
    <source>
        <dbReference type="ARBA" id="ARBA00004429"/>
    </source>
</evidence>
<dbReference type="EMBL" id="BKAJ01000048">
    <property type="protein sequence ID" value="GEP55888.1"/>
    <property type="molecule type" value="Genomic_DNA"/>
</dbReference>
<feature type="domain" description="ABC transmembrane type-1" evidence="9">
    <location>
        <begin position="63"/>
        <end position="251"/>
    </location>
</feature>
<dbReference type="Proteomes" id="UP000321058">
    <property type="component" value="Unassembled WGS sequence"/>
</dbReference>
<evidence type="ECO:0000256" key="3">
    <source>
        <dbReference type="ARBA" id="ARBA00022475"/>
    </source>
</evidence>
<keyword evidence="4" id="KW-0997">Cell inner membrane</keyword>
<comment type="similarity">
    <text evidence="8">Belongs to the binding-protein-dependent transport system permease family.</text>
</comment>
<dbReference type="RefSeq" id="WP_147149968.1">
    <property type="nucleotide sequence ID" value="NZ_BKAJ01000048.1"/>
</dbReference>
<dbReference type="GO" id="GO:0005886">
    <property type="term" value="C:plasma membrane"/>
    <property type="evidence" value="ECO:0007669"/>
    <property type="project" value="UniProtKB-SubCell"/>
</dbReference>
<dbReference type="PANTHER" id="PTHR43357">
    <property type="entry name" value="INNER MEMBRANE ABC TRANSPORTER PERMEASE PROTEIN YDCV"/>
    <property type="match status" value="1"/>
</dbReference>
<dbReference type="Pfam" id="PF00528">
    <property type="entry name" value="BPD_transp_1"/>
    <property type="match status" value="1"/>
</dbReference>
<keyword evidence="11" id="KW-1185">Reference proteome</keyword>
<evidence type="ECO:0000256" key="4">
    <source>
        <dbReference type="ARBA" id="ARBA00022519"/>
    </source>
</evidence>
<dbReference type="CDD" id="cd06261">
    <property type="entry name" value="TM_PBP2"/>
    <property type="match status" value="1"/>
</dbReference>
<name>A0A512NA96_9HYPH</name>
<dbReference type="PROSITE" id="PS51257">
    <property type="entry name" value="PROKAR_LIPOPROTEIN"/>
    <property type="match status" value="1"/>
</dbReference>
<evidence type="ECO:0000256" key="6">
    <source>
        <dbReference type="ARBA" id="ARBA00022989"/>
    </source>
</evidence>
<dbReference type="PANTHER" id="PTHR43357:SF4">
    <property type="entry name" value="INNER MEMBRANE ABC TRANSPORTER PERMEASE PROTEIN YDCV"/>
    <property type="match status" value="1"/>
</dbReference>
<evidence type="ECO:0000256" key="8">
    <source>
        <dbReference type="RuleBase" id="RU363032"/>
    </source>
</evidence>
<feature type="transmembrane region" description="Helical" evidence="8">
    <location>
        <begin position="12"/>
        <end position="32"/>
    </location>
</feature>
<dbReference type="Gene3D" id="1.10.3720.10">
    <property type="entry name" value="MetI-like"/>
    <property type="match status" value="1"/>
</dbReference>
<organism evidence="10 11">
    <name type="scientific">Reyranella soli</name>
    <dbReference type="NCBI Taxonomy" id="1230389"/>
    <lineage>
        <taxon>Bacteria</taxon>
        <taxon>Pseudomonadati</taxon>
        <taxon>Pseudomonadota</taxon>
        <taxon>Alphaproteobacteria</taxon>
        <taxon>Hyphomicrobiales</taxon>
        <taxon>Reyranellaceae</taxon>
        <taxon>Reyranella</taxon>
    </lineage>
</organism>
<dbReference type="InterPro" id="IPR035906">
    <property type="entry name" value="MetI-like_sf"/>
</dbReference>
<sequence>MAQRFSPALSTYVAFACAGLLAPIIIVVILSFGGEGYLHFPPTSFSLKWFNTFFGDTRWRQSLASSAVIALIACVIATVIGFLAAYALVRSEMRAKKFILSLMLMPIIVPTVITAIAMYFLTAKMGLVGNMLWIGFCHAIIALPVVLLILLAALQGVDVNLERAALSLGASRSRVFFKVVVPIAFPGVMSAALFAFLASFDELVISLFLAGARAQTLPVRIWNSLHLEIEPVVAAAATFLIGVTGIVLLVDGGIRRLRGSLTRKTET</sequence>
<evidence type="ECO:0000256" key="7">
    <source>
        <dbReference type="ARBA" id="ARBA00023136"/>
    </source>
</evidence>
<dbReference type="PROSITE" id="PS50928">
    <property type="entry name" value="ABC_TM1"/>
    <property type="match status" value="1"/>
</dbReference>
<feature type="transmembrane region" description="Helical" evidence="8">
    <location>
        <begin position="98"/>
        <end position="121"/>
    </location>
</feature>
<feature type="transmembrane region" description="Helical" evidence="8">
    <location>
        <begin position="63"/>
        <end position="86"/>
    </location>
</feature>
<keyword evidence="6 8" id="KW-1133">Transmembrane helix</keyword>
<keyword evidence="7 8" id="KW-0472">Membrane</keyword>
<proteinExistence type="inferred from homology"/>
<evidence type="ECO:0000259" key="9">
    <source>
        <dbReference type="PROSITE" id="PS50928"/>
    </source>
</evidence>
<keyword evidence="5 8" id="KW-0812">Transmembrane</keyword>
<dbReference type="GO" id="GO:0055085">
    <property type="term" value="P:transmembrane transport"/>
    <property type="evidence" value="ECO:0007669"/>
    <property type="project" value="InterPro"/>
</dbReference>
<evidence type="ECO:0000256" key="2">
    <source>
        <dbReference type="ARBA" id="ARBA00022448"/>
    </source>
</evidence>
<keyword evidence="2 8" id="KW-0813">Transport</keyword>
<feature type="transmembrane region" description="Helical" evidence="8">
    <location>
        <begin position="232"/>
        <end position="254"/>
    </location>
</feature>
<dbReference type="SUPFAM" id="SSF161098">
    <property type="entry name" value="MetI-like"/>
    <property type="match status" value="1"/>
</dbReference>
<evidence type="ECO:0000313" key="10">
    <source>
        <dbReference type="EMBL" id="GEP55888.1"/>
    </source>
</evidence>
<accession>A0A512NA96</accession>
<feature type="transmembrane region" description="Helical" evidence="8">
    <location>
        <begin position="133"/>
        <end position="154"/>
    </location>
</feature>
<reference evidence="10 11" key="1">
    <citation type="submission" date="2019-07" db="EMBL/GenBank/DDBJ databases">
        <title>Whole genome shotgun sequence of Reyranella soli NBRC 108950.</title>
        <authorList>
            <person name="Hosoyama A."/>
            <person name="Uohara A."/>
            <person name="Ohji S."/>
            <person name="Ichikawa N."/>
        </authorList>
    </citation>
    <scope>NUCLEOTIDE SEQUENCE [LARGE SCALE GENOMIC DNA]</scope>
    <source>
        <strain evidence="10 11">NBRC 108950</strain>
    </source>
</reference>
<evidence type="ECO:0000256" key="5">
    <source>
        <dbReference type="ARBA" id="ARBA00022692"/>
    </source>
</evidence>
<comment type="caution">
    <text evidence="10">The sequence shown here is derived from an EMBL/GenBank/DDBJ whole genome shotgun (WGS) entry which is preliminary data.</text>
</comment>
<protein>
    <submittedName>
        <fullName evidence="10">Polyamine ABC transporter permease</fullName>
    </submittedName>
</protein>